<dbReference type="OrthoDB" id="9808458at2"/>
<evidence type="ECO:0000256" key="6">
    <source>
        <dbReference type="ARBA" id="ARBA00023136"/>
    </source>
</evidence>
<keyword evidence="6 8" id="KW-0472">Membrane</keyword>
<reference evidence="10" key="1">
    <citation type="submission" date="2017-06" db="EMBL/GenBank/DDBJ databases">
        <authorList>
            <person name="Varghese N."/>
            <person name="Submissions S."/>
        </authorList>
    </citation>
    <scope>NUCLEOTIDE SEQUENCE [LARGE SCALE GENOMIC DNA]</scope>
    <source>
        <strain evidence="10">DSM 45423</strain>
    </source>
</reference>
<sequence>MPEKSRRSRSTGATAAPAARATPAAGAPATGDTPADVAATGTRPRRSAGPQLRPRNGLDRYFGISARRSTVGREVRGGLTTFFTMAYIVVLNPIILSGPDVTGATLPFGAVAAVTALVAGALTVLMGVVGRYPFAVATGLGINAIVAVFAATQLSWPEIMGLVVLEGLLITVLVLTGFRRAVFEAIPPQLKTAIAVGIGFFLTIIGLADAGVIRPGSPLISFGVGGQLAGWPLLVFVVGLLLTAVLVVRRVRGALLIGIVVSTVLAIVVEAVADIGARIGPDGTEANARGWALQVPRLPEDVVGTPDLSIVGQFSLVGGFERIGVVAALLIIFSIMIADFFDTVGTVTAVGAEGGLLDEDRNLPGSQPVLLVDSLAAAAGGAASVSSNTTYIESASGVADGARTGLASIVTGVLFLVAMFFTPLVQVVPSEAAAPALVIVGALMISQIRTLEWDDMTLVIPAFLTIALMPFTYSITNGIGAGVVTYVLLRAATGRARGIHPLMWVISALFLVYFALEPLQQLF</sequence>
<dbReference type="PANTHER" id="PTHR43337:SF1">
    <property type="entry name" value="XANTHINE_URACIL PERMEASE C887.17-RELATED"/>
    <property type="match status" value="1"/>
</dbReference>
<evidence type="ECO:0000256" key="8">
    <source>
        <dbReference type="SAM" id="Phobius"/>
    </source>
</evidence>
<comment type="similarity">
    <text evidence="2">Belongs to the nucleobase:cation symporter-2 (NCS2) (TC 2.A.40) family. Azg-like subfamily.</text>
</comment>
<keyword evidence="4 8" id="KW-0812">Transmembrane</keyword>
<dbReference type="GO" id="GO:0005345">
    <property type="term" value="F:purine nucleobase transmembrane transporter activity"/>
    <property type="evidence" value="ECO:0007669"/>
    <property type="project" value="TreeGrafter"/>
</dbReference>
<evidence type="ECO:0000313" key="10">
    <source>
        <dbReference type="Proteomes" id="UP000198386"/>
    </source>
</evidence>
<evidence type="ECO:0000256" key="5">
    <source>
        <dbReference type="ARBA" id="ARBA00022989"/>
    </source>
</evidence>
<feature type="transmembrane region" description="Helical" evidence="8">
    <location>
        <begin position="190"/>
        <end position="208"/>
    </location>
</feature>
<dbReference type="InterPro" id="IPR045018">
    <property type="entry name" value="Azg-like"/>
</dbReference>
<dbReference type="AlphaFoldDB" id="A0A239GN02"/>
<dbReference type="Proteomes" id="UP000198386">
    <property type="component" value="Unassembled WGS sequence"/>
</dbReference>
<feature type="compositionally biased region" description="Low complexity" evidence="7">
    <location>
        <begin position="10"/>
        <end position="36"/>
    </location>
</feature>
<dbReference type="GO" id="GO:0012505">
    <property type="term" value="C:endomembrane system"/>
    <property type="evidence" value="ECO:0007669"/>
    <property type="project" value="UniProtKB-SubCell"/>
</dbReference>
<keyword evidence="3" id="KW-0813">Transport</keyword>
<dbReference type="InterPro" id="IPR006043">
    <property type="entry name" value="NCS2"/>
</dbReference>
<feature type="transmembrane region" description="Helical" evidence="8">
    <location>
        <begin position="228"/>
        <end position="248"/>
    </location>
</feature>
<dbReference type="RefSeq" id="WP_089405161.1">
    <property type="nucleotide sequence ID" value="NZ_FZOH01000007.1"/>
</dbReference>
<evidence type="ECO:0000256" key="7">
    <source>
        <dbReference type="SAM" id="MobiDB-lite"/>
    </source>
</evidence>
<feature type="transmembrane region" description="Helical" evidence="8">
    <location>
        <begin position="108"/>
        <end position="129"/>
    </location>
</feature>
<evidence type="ECO:0000313" key="9">
    <source>
        <dbReference type="EMBL" id="SNS70351.1"/>
    </source>
</evidence>
<evidence type="ECO:0000256" key="1">
    <source>
        <dbReference type="ARBA" id="ARBA00004127"/>
    </source>
</evidence>
<evidence type="ECO:0000256" key="4">
    <source>
        <dbReference type="ARBA" id="ARBA00022692"/>
    </source>
</evidence>
<name>A0A239GN02_9ACTN</name>
<dbReference type="EMBL" id="FZOH01000007">
    <property type="protein sequence ID" value="SNS70351.1"/>
    <property type="molecule type" value="Genomic_DNA"/>
</dbReference>
<keyword evidence="5 8" id="KW-1133">Transmembrane helix</keyword>
<feature type="transmembrane region" description="Helical" evidence="8">
    <location>
        <begin position="159"/>
        <end position="178"/>
    </location>
</feature>
<comment type="subcellular location">
    <subcellularLocation>
        <location evidence="1">Endomembrane system</location>
        <topology evidence="1">Multi-pass membrane protein</topology>
    </subcellularLocation>
</comment>
<protein>
    <submittedName>
        <fullName evidence="9">Putative MFS transporter, AGZA family, xanthine/uracil permease</fullName>
    </submittedName>
</protein>
<feature type="transmembrane region" description="Helical" evidence="8">
    <location>
        <begin position="77"/>
        <end position="96"/>
    </location>
</feature>
<evidence type="ECO:0000256" key="2">
    <source>
        <dbReference type="ARBA" id="ARBA00005697"/>
    </source>
</evidence>
<evidence type="ECO:0000256" key="3">
    <source>
        <dbReference type="ARBA" id="ARBA00022448"/>
    </source>
</evidence>
<feature type="transmembrane region" description="Helical" evidence="8">
    <location>
        <begin position="255"/>
        <end position="273"/>
    </location>
</feature>
<keyword evidence="10" id="KW-1185">Reference proteome</keyword>
<organism evidence="9 10">
    <name type="scientific">Geodermatophilus saharensis</name>
    <dbReference type="NCBI Taxonomy" id="1137994"/>
    <lineage>
        <taxon>Bacteria</taxon>
        <taxon>Bacillati</taxon>
        <taxon>Actinomycetota</taxon>
        <taxon>Actinomycetes</taxon>
        <taxon>Geodermatophilales</taxon>
        <taxon>Geodermatophilaceae</taxon>
        <taxon>Geodermatophilus</taxon>
    </lineage>
</organism>
<dbReference type="PANTHER" id="PTHR43337">
    <property type="entry name" value="XANTHINE/URACIL PERMEASE C887.17-RELATED"/>
    <property type="match status" value="1"/>
</dbReference>
<feature type="transmembrane region" description="Helical" evidence="8">
    <location>
        <begin position="499"/>
        <end position="516"/>
    </location>
</feature>
<feature type="region of interest" description="Disordered" evidence="7">
    <location>
        <begin position="1"/>
        <end position="56"/>
    </location>
</feature>
<feature type="transmembrane region" description="Helical" evidence="8">
    <location>
        <begin position="458"/>
        <end position="487"/>
    </location>
</feature>
<accession>A0A239GN02</accession>
<dbReference type="GO" id="GO:0005886">
    <property type="term" value="C:plasma membrane"/>
    <property type="evidence" value="ECO:0007669"/>
    <property type="project" value="TreeGrafter"/>
</dbReference>
<proteinExistence type="inferred from homology"/>
<feature type="transmembrane region" description="Helical" evidence="8">
    <location>
        <begin position="134"/>
        <end position="153"/>
    </location>
</feature>
<feature type="transmembrane region" description="Helical" evidence="8">
    <location>
        <begin position="406"/>
        <end position="426"/>
    </location>
</feature>
<feature type="transmembrane region" description="Helical" evidence="8">
    <location>
        <begin position="323"/>
        <end position="341"/>
    </location>
</feature>
<dbReference type="Pfam" id="PF00860">
    <property type="entry name" value="Xan_ur_permease"/>
    <property type="match status" value="1"/>
</dbReference>
<gene>
    <name evidence="9" type="ORF">SAMN04488107_3489</name>
</gene>